<feature type="transmembrane region" description="Helical" evidence="1">
    <location>
        <begin position="163"/>
        <end position="186"/>
    </location>
</feature>
<evidence type="ECO:0000259" key="2">
    <source>
        <dbReference type="Pfam" id="PF14219"/>
    </source>
</evidence>
<accession>A0A6I4TSY7</accession>
<reference evidence="3 4" key="1">
    <citation type="submission" date="2019-12" db="EMBL/GenBank/DDBJ databases">
        <title>Genomic-based taxomic classification of the family Erythrobacteraceae.</title>
        <authorList>
            <person name="Xu L."/>
        </authorList>
    </citation>
    <scope>NUCLEOTIDE SEQUENCE [LARGE SCALE GENOMIC DNA]</scope>
    <source>
        <strain evidence="3 4">S36</strain>
    </source>
</reference>
<dbReference type="OrthoDB" id="4174975at2"/>
<keyword evidence="1" id="KW-1133">Transmembrane helix</keyword>
<dbReference type="InterPro" id="IPR025565">
    <property type="entry name" value="DUF4328"/>
</dbReference>
<sequence length="207" mass="22594">MTLQEGVNALVGRARSATMALRVYLVVVVLTMAMDLAFMTDLASRIGTSAYDLVSMVSSVAMLITMLIVAGWIHRAHANLHLADLPDLEFTPNWVIGWYLIPIACLFKPYQAMRELYRNSVPQIDQDASSANNTIILWWSGWVAGAIVGILGIFVFMADPDSLGTGATVMVLLVSASDLVAGWFLIQLIDRITEGQSRTEGLSEVFA</sequence>
<organism evidence="3 4">
    <name type="scientific">Croceibacterium xixiisoli</name>
    <dbReference type="NCBI Taxonomy" id="1476466"/>
    <lineage>
        <taxon>Bacteria</taxon>
        <taxon>Pseudomonadati</taxon>
        <taxon>Pseudomonadota</taxon>
        <taxon>Alphaproteobacteria</taxon>
        <taxon>Sphingomonadales</taxon>
        <taxon>Erythrobacteraceae</taxon>
        <taxon>Croceibacterium</taxon>
    </lineage>
</organism>
<gene>
    <name evidence="3" type="ORF">GRI97_05495</name>
</gene>
<feature type="domain" description="DUF4328" evidence="2">
    <location>
        <begin position="50"/>
        <end position="193"/>
    </location>
</feature>
<evidence type="ECO:0000256" key="1">
    <source>
        <dbReference type="SAM" id="Phobius"/>
    </source>
</evidence>
<feature type="transmembrane region" description="Helical" evidence="1">
    <location>
        <begin position="50"/>
        <end position="73"/>
    </location>
</feature>
<name>A0A6I4TSY7_9SPHN</name>
<keyword evidence="1" id="KW-0472">Membrane</keyword>
<feature type="transmembrane region" description="Helical" evidence="1">
    <location>
        <begin position="20"/>
        <end position="38"/>
    </location>
</feature>
<dbReference type="Proteomes" id="UP000469430">
    <property type="component" value="Unassembled WGS sequence"/>
</dbReference>
<dbReference type="Pfam" id="PF14219">
    <property type="entry name" value="DUF4328"/>
    <property type="match status" value="1"/>
</dbReference>
<evidence type="ECO:0000313" key="3">
    <source>
        <dbReference type="EMBL" id="MXO98439.1"/>
    </source>
</evidence>
<dbReference type="EMBL" id="WTYJ01000001">
    <property type="protein sequence ID" value="MXO98439.1"/>
    <property type="molecule type" value="Genomic_DNA"/>
</dbReference>
<keyword evidence="1" id="KW-0812">Transmembrane</keyword>
<feature type="transmembrane region" description="Helical" evidence="1">
    <location>
        <begin position="136"/>
        <end position="157"/>
    </location>
</feature>
<dbReference type="AlphaFoldDB" id="A0A6I4TSY7"/>
<evidence type="ECO:0000313" key="4">
    <source>
        <dbReference type="Proteomes" id="UP000469430"/>
    </source>
</evidence>
<keyword evidence="4" id="KW-1185">Reference proteome</keyword>
<proteinExistence type="predicted"/>
<dbReference type="RefSeq" id="WP_161390081.1">
    <property type="nucleotide sequence ID" value="NZ_JBHSCP010000001.1"/>
</dbReference>
<protein>
    <submittedName>
        <fullName evidence="3">DUF4328 domain-containing protein</fullName>
    </submittedName>
</protein>
<comment type="caution">
    <text evidence="3">The sequence shown here is derived from an EMBL/GenBank/DDBJ whole genome shotgun (WGS) entry which is preliminary data.</text>
</comment>